<evidence type="ECO:0008006" key="3">
    <source>
        <dbReference type="Google" id="ProtNLM"/>
    </source>
</evidence>
<comment type="caution">
    <text evidence="1">The sequence shown here is derived from an EMBL/GenBank/DDBJ whole genome shotgun (WGS) entry which is preliminary data.</text>
</comment>
<organism evidence="1 2">
    <name type="scientific">Leucobacter chromiireducens subsp. chromiireducens</name>
    <dbReference type="NCBI Taxonomy" id="660067"/>
    <lineage>
        <taxon>Bacteria</taxon>
        <taxon>Bacillati</taxon>
        <taxon>Actinomycetota</taxon>
        <taxon>Actinomycetes</taxon>
        <taxon>Micrococcales</taxon>
        <taxon>Microbacteriaceae</taxon>
        <taxon>Leucobacter</taxon>
    </lineage>
</organism>
<dbReference type="EMBL" id="QYAD01000001">
    <property type="protein sequence ID" value="MBL3688660.1"/>
    <property type="molecule type" value="Genomic_DNA"/>
</dbReference>
<name>A0ABS1SL58_9MICO</name>
<dbReference type="Proteomes" id="UP001646141">
    <property type="component" value="Unassembled WGS sequence"/>
</dbReference>
<proteinExistence type="predicted"/>
<protein>
    <recommendedName>
        <fullName evidence="3">Ribosomally synthesized peptide with SipW-like signal peptide</fullName>
    </recommendedName>
</protein>
<reference evidence="1 2" key="1">
    <citation type="submission" date="2018-09" db="EMBL/GenBank/DDBJ databases">
        <title>Comparative genomics of Leucobacter spp.</title>
        <authorList>
            <person name="Reis A.C."/>
            <person name="Kolvenbach B.A."/>
            <person name="Corvini P.F.X."/>
            <person name="Nunes O.C."/>
        </authorList>
    </citation>
    <scope>NUCLEOTIDE SEQUENCE [LARGE SCALE GENOMIC DNA]</scope>
    <source>
        <strain evidence="1 2">L-1</strain>
    </source>
</reference>
<evidence type="ECO:0000313" key="2">
    <source>
        <dbReference type="Proteomes" id="UP001646141"/>
    </source>
</evidence>
<gene>
    <name evidence="1" type="ORF">D3226_01630</name>
</gene>
<keyword evidence="2" id="KW-1185">Reference proteome</keyword>
<accession>A0ABS1SL58</accession>
<evidence type="ECO:0000313" key="1">
    <source>
        <dbReference type="EMBL" id="MBL3688660.1"/>
    </source>
</evidence>
<dbReference type="NCBIfam" id="TIGR04088">
    <property type="entry name" value="cognate_SipW"/>
    <property type="match status" value="1"/>
</dbReference>
<sequence length="172" mass="17137">MLAGGLVLGVGTAVTLAAWTDTEWVRGVFGSGTFGIEGSPSGTNFSDHPVTGAPAALTFQMNANALAPGDSVYAGYAVQLIAGATNQANVTLATDSTDAITGTTSSFVYTTSATCSASAFTAGTDANVTSFTLAAPETPKFVCFKVTADSSLPQGATGEIVWTFTAESGAAV</sequence>
<dbReference type="InterPro" id="IPR023833">
    <property type="entry name" value="Signal_pept_SipW-depend-type"/>
</dbReference>